<dbReference type="RefSeq" id="WP_069518913.1">
    <property type="nucleotide sequence ID" value="NZ_FOFP01000005.1"/>
</dbReference>
<reference evidence="1 2" key="1">
    <citation type="submission" date="2016-10" db="EMBL/GenBank/DDBJ databases">
        <authorList>
            <person name="Varghese N."/>
            <person name="Submissions S."/>
        </authorList>
    </citation>
    <scope>NUCLEOTIDE SEQUENCE [LARGE SCALE GENOMIC DNA]</scope>
    <source>
        <strain evidence="1 2">CIP 109853</strain>
    </source>
</reference>
<evidence type="ECO:0008006" key="3">
    <source>
        <dbReference type="Google" id="ProtNLM"/>
    </source>
</evidence>
<sequence>MTDLVPLTPAEQRKELLRLQLELRRQQIRLETLIVMQPLRKVQRFRNQCRSELQQGNAKLMIAGGGLLIGLLGARKVRWRGLLRLALLAAPVVRQVAAQRAKARRVARNGRDFA</sequence>
<dbReference type="Proteomes" id="UP000198512">
    <property type="component" value="Unassembled WGS sequence"/>
</dbReference>
<name>A0ABY1BAR3_9PSED</name>
<evidence type="ECO:0000313" key="1">
    <source>
        <dbReference type="EMBL" id="SEQ39662.1"/>
    </source>
</evidence>
<comment type="caution">
    <text evidence="1">The sequence shown here is derived from an EMBL/GenBank/DDBJ whole genome shotgun (WGS) entry which is preliminary data.</text>
</comment>
<accession>A0ABY1BAR3</accession>
<organism evidence="1 2">
    <name type="scientific">Pseudomonas cuatrocienegasensis</name>
    <dbReference type="NCBI Taxonomy" id="543360"/>
    <lineage>
        <taxon>Bacteria</taxon>
        <taxon>Pseudomonadati</taxon>
        <taxon>Pseudomonadota</taxon>
        <taxon>Gammaproteobacteria</taxon>
        <taxon>Pseudomonadales</taxon>
        <taxon>Pseudomonadaceae</taxon>
        <taxon>Pseudomonas</taxon>
    </lineage>
</organism>
<gene>
    <name evidence="1" type="ORF">SAMN05216600_105274</name>
</gene>
<dbReference type="EMBL" id="FOFP01000005">
    <property type="protein sequence ID" value="SEQ39662.1"/>
    <property type="molecule type" value="Genomic_DNA"/>
</dbReference>
<protein>
    <recommendedName>
        <fullName evidence="3">YqjK-like protein</fullName>
    </recommendedName>
</protein>
<evidence type="ECO:0000313" key="2">
    <source>
        <dbReference type="Proteomes" id="UP000198512"/>
    </source>
</evidence>
<proteinExistence type="predicted"/>
<keyword evidence="2" id="KW-1185">Reference proteome</keyword>